<dbReference type="SMART" id="SM00248">
    <property type="entry name" value="ANK"/>
    <property type="match status" value="3"/>
</dbReference>
<evidence type="ECO:0000256" key="4">
    <source>
        <dbReference type="SAM" id="MobiDB-lite"/>
    </source>
</evidence>
<dbReference type="Pfam" id="PF12796">
    <property type="entry name" value="Ank_2"/>
    <property type="match status" value="1"/>
</dbReference>
<dbReference type="PROSITE" id="PS50088">
    <property type="entry name" value="ANK_REPEAT"/>
    <property type="match status" value="1"/>
</dbReference>
<name>A0AAN8S4E9_POLSC</name>
<sequence length="225" mass="24282">MSSGPGGRKAAAKKKEEGTEGKEDEAANGNGDKKDHKPDRPTNGDAKPGSAGVNIREGTHRLLALAMKGEWPPVDQVLKSIEKAVASGGEDVNTAPLMGVMDPITGMTPLMYAVKDNRTTFIDRMIEMGVDVAARNFDNYNALHIASMHSREDVVKLLLTKKGVDVYSSGGLKEQTAVHMVATRQTGTATSILRILLNAAGKEIRLRTDGVIIFLYFRLESFMSP</sequence>
<evidence type="ECO:0000256" key="2">
    <source>
        <dbReference type="ARBA" id="ARBA00023043"/>
    </source>
</evidence>
<protein>
    <submittedName>
        <fullName evidence="5">Uncharacterized protein</fullName>
    </submittedName>
</protein>
<comment type="caution">
    <text evidence="5">The sequence shown here is derived from an EMBL/GenBank/DDBJ whole genome shotgun (WGS) entry which is preliminary data.</text>
</comment>
<dbReference type="PANTHER" id="PTHR24180">
    <property type="entry name" value="CYCLIN-DEPENDENT KINASE INHIBITOR 2C-RELATED"/>
    <property type="match status" value="1"/>
</dbReference>
<reference evidence="5 6" key="1">
    <citation type="submission" date="2023-10" db="EMBL/GenBank/DDBJ databases">
        <title>Genomes of two closely related lineages of the louse Polyplax serrata with different host specificities.</title>
        <authorList>
            <person name="Martinu J."/>
            <person name="Tarabai H."/>
            <person name="Stefka J."/>
            <person name="Hypsa V."/>
        </authorList>
    </citation>
    <scope>NUCLEOTIDE SEQUENCE [LARGE SCALE GENOMIC DNA]</scope>
    <source>
        <strain evidence="5">HR10_N</strain>
    </source>
</reference>
<organism evidence="5 6">
    <name type="scientific">Polyplax serrata</name>
    <name type="common">Common mouse louse</name>
    <dbReference type="NCBI Taxonomy" id="468196"/>
    <lineage>
        <taxon>Eukaryota</taxon>
        <taxon>Metazoa</taxon>
        <taxon>Ecdysozoa</taxon>
        <taxon>Arthropoda</taxon>
        <taxon>Hexapoda</taxon>
        <taxon>Insecta</taxon>
        <taxon>Pterygota</taxon>
        <taxon>Neoptera</taxon>
        <taxon>Paraneoptera</taxon>
        <taxon>Psocodea</taxon>
        <taxon>Troctomorpha</taxon>
        <taxon>Phthiraptera</taxon>
        <taxon>Anoplura</taxon>
        <taxon>Polyplacidae</taxon>
        <taxon>Polyplax</taxon>
    </lineage>
</organism>
<dbReference type="PANTHER" id="PTHR24180:SF45">
    <property type="entry name" value="POLY [ADP-RIBOSE] POLYMERASE TANKYRASE"/>
    <property type="match status" value="1"/>
</dbReference>
<dbReference type="EMBL" id="JAWJWE010000004">
    <property type="protein sequence ID" value="KAK6636039.1"/>
    <property type="molecule type" value="Genomic_DNA"/>
</dbReference>
<evidence type="ECO:0000256" key="1">
    <source>
        <dbReference type="ARBA" id="ARBA00022737"/>
    </source>
</evidence>
<evidence type="ECO:0000313" key="5">
    <source>
        <dbReference type="EMBL" id="KAK6636039.1"/>
    </source>
</evidence>
<evidence type="ECO:0000313" key="6">
    <source>
        <dbReference type="Proteomes" id="UP001372834"/>
    </source>
</evidence>
<dbReference type="PROSITE" id="PS50297">
    <property type="entry name" value="ANK_REP_REGION"/>
    <property type="match status" value="1"/>
</dbReference>
<feature type="region of interest" description="Disordered" evidence="4">
    <location>
        <begin position="1"/>
        <end position="55"/>
    </location>
</feature>
<accession>A0AAN8S4E9</accession>
<proteinExistence type="predicted"/>
<dbReference type="SUPFAM" id="SSF48403">
    <property type="entry name" value="Ankyrin repeat"/>
    <property type="match status" value="1"/>
</dbReference>
<feature type="compositionally biased region" description="Basic and acidic residues" evidence="4">
    <location>
        <begin position="13"/>
        <end position="42"/>
    </location>
</feature>
<gene>
    <name evidence="5" type="ORF">RUM43_009691</name>
</gene>
<keyword evidence="2 3" id="KW-0040">ANK repeat</keyword>
<dbReference type="InterPro" id="IPR036770">
    <property type="entry name" value="Ankyrin_rpt-contain_sf"/>
</dbReference>
<dbReference type="Gene3D" id="1.25.40.20">
    <property type="entry name" value="Ankyrin repeat-containing domain"/>
    <property type="match status" value="1"/>
</dbReference>
<dbReference type="InterPro" id="IPR051637">
    <property type="entry name" value="Ank_repeat_dom-contain_49"/>
</dbReference>
<dbReference type="Proteomes" id="UP001372834">
    <property type="component" value="Unassembled WGS sequence"/>
</dbReference>
<feature type="repeat" description="ANK" evidence="3">
    <location>
        <begin position="105"/>
        <end position="137"/>
    </location>
</feature>
<dbReference type="InterPro" id="IPR002110">
    <property type="entry name" value="Ankyrin_rpt"/>
</dbReference>
<evidence type="ECO:0000256" key="3">
    <source>
        <dbReference type="PROSITE-ProRule" id="PRU00023"/>
    </source>
</evidence>
<dbReference type="AlphaFoldDB" id="A0AAN8S4E9"/>
<keyword evidence="1" id="KW-0677">Repeat</keyword>